<evidence type="ECO:0000313" key="3">
    <source>
        <dbReference type="Proteomes" id="UP000699462"/>
    </source>
</evidence>
<accession>A0A8T0D857</accession>
<keyword evidence="3" id="KW-1185">Reference proteome</keyword>
<sequence>MKYRPNCLSPAISNVDALIGKWLGWLPIWDDAVETEHVFGYLCDLLEANNATLLGPDNANLPTIVRAIAEAMSTGGLSDTPSSDSTRSKSTTASGDHRSQQNGYTTGEKLSAYQRCVFILRHIQSNSSLVEACVNQLNEEQRKAVSVALSQ</sequence>
<proteinExistence type="predicted"/>
<dbReference type="Gene3D" id="1.25.10.10">
    <property type="entry name" value="Leucine-rich Repeat Variant"/>
    <property type="match status" value="1"/>
</dbReference>
<dbReference type="OrthoDB" id="543373at2759"/>
<feature type="compositionally biased region" description="Polar residues" evidence="1">
    <location>
        <begin position="75"/>
        <end position="104"/>
    </location>
</feature>
<evidence type="ECO:0000256" key="1">
    <source>
        <dbReference type="SAM" id="MobiDB-lite"/>
    </source>
</evidence>
<gene>
    <name evidence="2" type="ORF">P879_11765</name>
</gene>
<dbReference type="EMBL" id="JTDF01016527">
    <property type="protein sequence ID" value="KAF8562851.1"/>
    <property type="molecule type" value="Genomic_DNA"/>
</dbReference>
<comment type="caution">
    <text evidence="2">The sequence shown here is derived from an EMBL/GenBank/DDBJ whole genome shotgun (WGS) entry which is preliminary data.</text>
</comment>
<evidence type="ECO:0000313" key="2">
    <source>
        <dbReference type="EMBL" id="KAF8562851.1"/>
    </source>
</evidence>
<organism evidence="2 3">
    <name type="scientific">Paragonimus westermani</name>
    <dbReference type="NCBI Taxonomy" id="34504"/>
    <lineage>
        <taxon>Eukaryota</taxon>
        <taxon>Metazoa</taxon>
        <taxon>Spiralia</taxon>
        <taxon>Lophotrochozoa</taxon>
        <taxon>Platyhelminthes</taxon>
        <taxon>Trematoda</taxon>
        <taxon>Digenea</taxon>
        <taxon>Plagiorchiida</taxon>
        <taxon>Troglotremata</taxon>
        <taxon>Troglotrematidae</taxon>
        <taxon>Paragonimus</taxon>
    </lineage>
</organism>
<dbReference type="Proteomes" id="UP000699462">
    <property type="component" value="Unassembled WGS sequence"/>
</dbReference>
<protein>
    <submittedName>
        <fullName evidence="2">Uncharacterized protein</fullName>
    </submittedName>
</protein>
<dbReference type="AlphaFoldDB" id="A0A8T0D857"/>
<name>A0A8T0D857_9TREM</name>
<reference evidence="2 3" key="1">
    <citation type="submission" date="2019-07" db="EMBL/GenBank/DDBJ databases">
        <title>Annotation for the trematode Paragonimus westermani.</title>
        <authorList>
            <person name="Choi Y.-J."/>
        </authorList>
    </citation>
    <scope>NUCLEOTIDE SEQUENCE [LARGE SCALE GENOMIC DNA]</scope>
    <source>
        <strain evidence="2">180907_Pwestermani</strain>
    </source>
</reference>
<dbReference type="InterPro" id="IPR011989">
    <property type="entry name" value="ARM-like"/>
</dbReference>
<feature type="region of interest" description="Disordered" evidence="1">
    <location>
        <begin position="74"/>
        <end position="104"/>
    </location>
</feature>